<organism evidence="1 2">
    <name type="scientific">Kitasatospora putterlickiae</name>
    <dbReference type="NCBI Taxonomy" id="221725"/>
    <lineage>
        <taxon>Bacteria</taxon>
        <taxon>Bacillati</taxon>
        <taxon>Actinomycetota</taxon>
        <taxon>Actinomycetes</taxon>
        <taxon>Kitasatosporales</taxon>
        <taxon>Streptomycetaceae</taxon>
        <taxon>Kitasatospora</taxon>
    </lineage>
</organism>
<dbReference type="Proteomes" id="UP001499863">
    <property type="component" value="Unassembled WGS sequence"/>
</dbReference>
<accession>A0ABN1YJR5</accession>
<proteinExistence type="predicted"/>
<comment type="caution">
    <text evidence="1">The sequence shown here is derived from an EMBL/GenBank/DDBJ whole genome shotgun (WGS) entry which is preliminary data.</text>
</comment>
<protein>
    <submittedName>
        <fullName evidence="1">Uncharacterized protein</fullName>
    </submittedName>
</protein>
<sequence length="78" mass="8322">MPGSLTIGHHETAASLDHSDAVRLAAVLDELAYLLGIPGPNRINDAQLAALCEGRAPDRAELARWSRGLAAELRGRRP</sequence>
<dbReference type="EMBL" id="BAAAKJ010000483">
    <property type="protein sequence ID" value="GAA1414240.1"/>
    <property type="molecule type" value="Genomic_DNA"/>
</dbReference>
<evidence type="ECO:0000313" key="1">
    <source>
        <dbReference type="EMBL" id="GAA1414240.1"/>
    </source>
</evidence>
<reference evidence="1 2" key="1">
    <citation type="journal article" date="2019" name="Int. J. Syst. Evol. Microbiol.">
        <title>The Global Catalogue of Microorganisms (GCM) 10K type strain sequencing project: providing services to taxonomists for standard genome sequencing and annotation.</title>
        <authorList>
            <consortium name="The Broad Institute Genomics Platform"/>
            <consortium name="The Broad Institute Genome Sequencing Center for Infectious Disease"/>
            <person name="Wu L."/>
            <person name="Ma J."/>
        </authorList>
    </citation>
    <scope>NUCLEOTIDE SEQUENCE [LARGE SCALE GENOMIC DNA]</scope>
    <source>
        <strain evidence="1 2">JCM 12393</strain>
    </source>
</reference>
<gene>
    <name evidence="1" type="ORF">GCM10009639_67800</name>
</gene>
<evidence type="ECO:0000313" key="2">
    <source>
        <dbReference type="Proteomes" id="UP001499863"/>
    </source>
</evidence>
<keyword evidence="2" id="KW-1185">Reference proteome</keyword>
<dbReference type="RefSeq" id="WP_344345131.1">
    <property type="nucleotide sequence ID" value="NZ_BAAAKJ010000483.1"/>
</dbReference>
<name>A0ABN1YJR5_9ACTN</name>